<dbReference type="PANTHER" id="PTHR42912:SF93">
    <property type="entry name" value="N6-ADENOSINE-METHYLTRANSFERASE TMT1A"/>
    <property type="match status" value="1"/>
</dbReference>
<dbReference type="AlphaFoldDB" id="A0A2U9P2W7"/>
<sequence length="250" mass="26857">MHPVCRAGPGTGDPAAGHRERPTLSPSTKGRASVSADGRPAGGQRAHWERTYTEHPGMYGEQPSAAAVHAAGIFRAHGVRDVLELGAGHGRDALFFARQGFTVHATDFSPAGIGQLREAARRAGLPVTAAVHDVRQPLPLPDRSAGAVFAHMLLCMALSTAEIRALVAEVRRVLRPGGVFVYTVRHTGDGHFGAGVGHGDDIWEHGGFAVHFFSRALVDSLAEGWVLDEVRPFEEGELPRRLWEITQRIP</sequence>
<dbReference type="Proteomes" id="UP000247634">
    <property type="component" value="Chromosome"/>
</dbReference>
<dbReference type="Gene3D" id="3.40.50.150">
    <property type="entry name" value="Vaccinia Virus protein VP39"/>
    <property type="match status" value="1"/>
</dbReference>
<evidence type="ECO:0000259" key="2">
    <source>
        <dbReference type="Pfam" id="PF13649"/>
    </source>
</evidence>
<dbReference type="PANTHER" id="PTHR42912">
    <property type="entry name" value="METHYLTRANSFERASE"/>
    <property type="match status" value="1"/>
</dbReference>
<dbReference type="InterPro" id="IPR029063">
    <property type="entry name" value="SAM-dependent_MTases_sf"/>
</dbReference>
<dbReference type="EMBL" id="CP029788">
    <property type="protein sequence ID" value="AWT43956.1"/>
    <property type="molecule type" value="Genomic_DNA"/>
</dbReference>
<keyword evidence="3" id="KW-0489">Methyltransferase</keyword>
<feature type="region of interest" description="Disordered" evidence="1">
    <location>
        <begin position="1"/>
        <end position="46"/>
    </location>
</feature>
<dbReference type="CDD" id="cd02440">
    <property type="entry name" value="AdoMet_MTases"/>
    <property type="match status" value="1"/>
</dbReference>
<gene>
    <name evidence="3" type="ORF">DMT42_17620</name>
</gene>
<dbReference type="GO" id="GO:0008168">
    <property type="term" value="F:methyltransferase activity"/>
    <property type="evidence" value="ECO:0007669"/>
    <property type="project" value="UniProtKB-KW"/>
</dbReference>
<dbReference type="GO" id="GO:0032259">
    <property type="term" value="P:methylation"/>
    <property type="evidence" value="ECO:0007669"/>
    <property type="project" value="UniProtKB-KW"/>
</dbReference>
<name>A0A2U9P2W7_STRAS</name>
<feature type="domain" description="Methyltransferase" evidence="2">
    <location>
        <begin position="82"/>
        <end position="178"/>
    </location>
</feature>
<protein>
    <submittedName>
        <fullName evidence="3">SAM-dependent methyltransferase</fullName>
    </submittedName>
</protein>
<dbReference type="Pfam" id="PF13649">
    <property type="entry name" value="Methyltransf_25"/>
    <property type="match status" value="1"/>
</dbReference>
<dbReference type="KEGG" id="sact:DMT42_17620"/>
<proteinExistence type="predicted"/>
<dbReference type="SUPFAM" id="SSF53335">
    <property type="entry name" value="S-adenosyl-L-methionine-dependent methyltransferases"/>
    <property type="match status" value="1"/>
</dbReference>
<organism evidence="3 4">
    <name type="scientific">Streptomyces actuosus</name>
    <dbReference type="NCBI Taxonomy" id="1885"/>
    <lineage>
        <taxon>Bacteria</taxon>
        <taxon>Bacillati</taxon>
        <taxon>Actinomycetota</taxon>
        <taxon>Actinomycetes</taxon>
        <taxon>Kitasatosporales</taxon>
        <taxon>Streptomycetaceae</taxon>
        <taxon>Streptomyces</taxon>
    </lineage>
</organism>
<keyword evidence="4" id="KW-1185">Reference proteome</keyword>
<evidence type="ECO:0000313" key="4">
    <source>
        <dbReference type="Proteomes" id="UP000247634"/>
    </source>
</evidence>
<dbReference type="InterPro" id="IPR050508">
    <property type="entry name" value="Methyltransf_Superfamily"/>
</dbReference>
<evidence type="ECO:0000256" key="1">
    <source>
        <dbReference type="SAM" id="MobiDB-lite"/>
    </source>
</evidence>
<dbReference type="OrthoDB" id="9804312at2"/>
<evidence type="ECO:0000313" key="3">
    <source>
        <dbReference type="EMBL" id="AWT43956.1"/>
    </source>
</evidence>
<accession>A0A2U9P2W7</accession>
<dbReference type="InterPro" id="IPR041698">
    <property type="entry name" value="Methyltransf_25"/>
</dbReference>
<keyword evidence="3" id="KW-0808">Transferase</keyword>
<reference evidence="3 4" key="1">
    <citation type="submission" date="2018-06" db="EMBL/GenBank/DDBJ databases">
        <title>The complete genome sequence of a nosiheptide producer Streptomyces actuosus ATCC 25421: deducing the ability of producing a new class III lantibiotics.</title>
        <authorList>
            <person name="Liu W."/>
            <person name="Sun F."/>
            <person name="Hu Y."/>
        </authorList>
    </citation>
    <scope>NUCLEOTIDE SEQUENCE [LARGE SCALE GENOMIC DNA]</scope>
    <source>
        <strain evidence="3 4">ATCC 25421</strain>
    </source>
</reference>